<sequence>MDLYIHKSLNNNYKYLQYYSDVIHRRAERDTRRVCIDILKYGKILCA</sequence>
<evidence type="ECO:0000313" key="1">
    <source>
        <dbReference type="EMBL" id="AYV82605.1"/>
    </source>
</evidence>
<protein>
    <submittedName>
        <fullName evidence="1">Uncharacterized protein</fullName>
    </submittedName>
</protein>
<accession>A0A3G5A5T1</accession>
<organism evidence="1">
    <name type="scientific">Hyperionvirus sp</name>
    <dbReference type="NCBI Taxonomy" id="2487770"/>
    <lineage>
        <taxon>Viruses</taxon>
        <taxon>Varidnaviria</taxon>
        <taxon>Bamfordvirae</taxon>
        <taxon>Nucleocytoviricota</taxon>
        <taxon>Megaviricetes</taxon>
        <taxon>Imitervirales</taxon>
        <taxon>Mimiviridae</taxon>
        <taxon>Klosneuvirinae</taxon>
    </lineage>
</organism>
<proteinExistence type="predicted"/>
<name>A0A3G5A5T1_9VIRU</name>
<gene>
    <name evidence="1" type="ORF">Hyperionvirus1_184</name>
</gene>
<dbReference type="EMBL" id="MK072383">
    <property type="protein sequence ID" value="AYV82605.1"/>
    <property type="molecule type" value="Genomic_DNA"/>
</dbReference>
<reference evidence="1" key="1">
    <citation type="submission" date="2018-10" db="EMBL/GenBank/DDBJ databases">
        <title>Hidden diversity of soil giant viruses.</title>
        <authorList>
            <person name="Schulz F."/>
            <person name="Alteio L."/>
            <person name="Goudeau D."/>
            <person name="Ryan E.M."/>
            <person name="Malmstrom R.R."/>
            <person name="Blanchard J."/>
            <person name="Woyke T."/>
        </authorList>
    </citation>
    <scope>NUCLEOTIDE SEQUENCE</scope>
    <source>
        <strain evidence="1">HYV1</strain>
    </source>
</reference>